<dbReference type="Proteomes" id="UP000553343">
    <property type="component" value="Unassembled WGS sequence"/>
</dbReference>
<dbReference type="Pfam" id="PF13192">
    <property type="entry name" value="Thioredoxin_3"/>
    <property type="match status" value="1"/>
</dbReference>
<dbReference type="PANTHER" id="PTHR36450">
    <property type="entry name" value="THIOREDOXIN"/>
    <property type="match status" value="1"/>
</dbReference>
<evidence type="ECO:0000313" key="4">
    <source>
        <dbReference type="EMBL" id="NWH05845.1"/>
    </source>
</evidence>
<dbReference type="RefSeq" id="WP_178367298.1">
    <property type="nucleotide sequence ID" value="NZ_JACADJ010000048.1"/>
</dbReference>
<dbReference type="CDD" id="cd02972">
    <property type="entry name" value="DsbA_family"/>
    <property type="match status" value="1"/>
</dbReference>
<keyword evidence="2" id="KW-1015">Disulfide bond</keyword>
<evidence type="ECO:0000259" key="3">
    <source>
        <dbReference type="Pfam" id="PF13192"/>
    </source>
</evidence>
<evidence type="ECO:0000256" key="1">
    <source>
        <dbReference type="PIRSR" id="PIRSR037031-50"/>
    </source>
</evidence>
<dbReference type="InterPro" id="IPR005243">
    <property type="entry name" value="THIRX-like_proc"/>
</dbReference>
<feature type="disulfide bond" description="Redox-active" evidence="2">
    <location>
        <begin position="10"/>
        <end position="13"/>
    </location>
</feature>
<dbReference type="EMBL" id="JACADJ010000048">
    <property type="protein sequence ID" value="NWH05845.1"/>
    <property type="molecule type" value="Genomic_DNA"/>
</dbReference>
<dbReference type="PANTHER" id="PTHR36450:SF1">
    <property type="entry name" value="THIOREDOXIN"/>
    <property type="match status" value="1"/>
</dbReference>
<protein>
    <submittedName>
        <fullName evidence="4">TM0996/MTH895 family glutaredoxin-like protein</fullName>
    </submittedName>
</protein>
<comment type="caution">
    <text evidence="4">The sequence shown here is derived from an EMBL/GenBank/DDBJ whole genome shotgun (WGS) entry which is preliminary data.</text>
</comment>
<evidence type="ECO:0000256" key="2">
    <source>
        <dbReference type="PIRSR" id="PIRSR037031-51"/>
    </source>
</evidence>
<dbReference type="InterPro" id="IPR036249">
    <property type="entry name" value="Thioredoxin-like_sf"/>
</dbReference>
<keyword evidence="5" id="KW-1185">Reference proteome</keyword>
<dbReference type="Gene3D" id="3.40.30.10">
    <property type="entry name" value="Glutaredoxin"/>
    <property type="match status" value="1"/>
</dbReference>
<organism evidence="4 5">
    <name type="scientific">Desulfobacter latus</name>
    <dbReference type="NCBI Taxonomy" id="2292"/>
    <lineage>
        <taxon>Bacteria</taxon>
        <taxon>Pseudomonadati</taxon>
        <taxon>Thermodesulfobacteriota</taxon>
        <taxon>Desulfobacteria</taxon>
        <taxon>Desulfobacterales</taxon>
        <taxon>Desulfobacteraceae</taxon>
        <taxon>Desulfobacter</taxon>
    </lineage>
</organism>
<feature type="active site" description="Nucleophile" evidence="1">
    <location>
        <position position="10"/>
    </location>
</feature>
<name>A0A850T9C1_9BACT</name>
<accession>A0A850T9C1</accession>
<proteinExistence type="predicted"/>
<dbReference type="NCBIfam" id="TIGR00412">
    <property type="entry name" value="redox_disulf_2"/>
    <property type="match status" value="1"/>
</dbReference>
<dbReference type="AlphaFoldDB" id="A0A850T9C1"/>
<reference evidence="4 5" key="1">
    <citation type="submission" date="2020-06" db="EMBL/GenBank/DDBJ databases">
        <title>High-quality draft genome of sulfate reducer Desulfobacter latus type strain AcrS2 isolated from marine sediment.</title>
        <authorList>
            <person name="Hoppe M."/>
            <person name="Larsen C.K."/>
            <person name="Marshall I.P.G."/>
            <person name="Schramm A."/>
            <person name="Marietou A.G."/>
        </authorList>
    </citation>
    <scope>NUCLEOTIDE SEQUENCE [LARGE SCALE GENOMIC DNA]</scope>
    <source>
        <strain evidence="4 5">AcRS2</strain>
    </source>
</reference>
<evidence type="ECO:0000313" key="5">
    <source>
        <dbReference type="Proteomes" id="UP000553343"/>
    </source>
</evidence>
<feature type="active site" description="Nucleophile" evidence="1">
    <location>
        <position position="13"/>
    </location>
</feature>
<dbReference type="SUPFAM" id="SSF52833">
    <property type="entry name" value="Thioredoxin-like"/>
    <property type="match status" value="1"/>
</dbReference>
<sequence length="77" mass="8300">MEIKVLGPGCAKCTKAEKLVQDAIKETGVEATVEKVTDMMQIASYGVFGTPSVIVDGEVKCTGKVPKKQDIISWLEK</sequence>
<dbReference type="PIRSF" id="PIRSF037031">
    <property type="entry name" value="Redox_disulphide_2"/>
    <property type="match status" value="1"/>
</dbReference>
<feature type="domain" description="Thioredoxin-like fold" evidence="3">
    <location>
        <begin position="1"/>
        <end position="76"/>
    </location>
</feature>
<dbReference type="InterPro" id="IPR012336">
    <property type="entry name" value="Thioredoxin-like_fold"/>
</dbReference>
<gene>
    <name evidence="4" type="ORF">HXW94_12755</name>
</gene>
<keyword evidence="2" id="KW-0676">Redox-active center</keyword>